<dbReference type="PANTHER" id="PTHR36693:SF1">
    <property type="entry name" value="GH02722P"/>
    <property type="match status" value="1"/>
</dbReference>
<dbReference type="KEGG" id="epa:110240299"/>
<organism evidence="1 2">
    <name type="scientific">Exaiptasia diaphana</name>
    <name type="common">Tropical sea anemone</name>
    <name type="synonym">Aiptasia pulchella</name>
    <dbReference type="NCBI Taxonomy" id="2652724"/>
    <lineage>
        <taxon>Eukaryota</taxon>
        <taxon>Metazoa</taxon>
        <taxon>Cnidaria</taxon>
        <taxon>Anthozoa</taxon>
        <taxon>Hexacorallia</taxon>
        <taxon>Actiniaria</taxon>
        <taxon>Aiptasiidae</taxon>
        <taxon>Exaiptasia</taxon>
    </lineage>
</organism>
<evidence type="ECO:0000313" key="2">
    <source>
        <dbReference type="Proteomes" id="UP000887567"/>
    </source>
</evidence>
<dbReference type="Proteomes" id="UP000887567">
    <property type="component" value="Unplaced"/>
</dbReference>
<dbReference type="EnsemblMetazoa" id="XM_021046105.2">
    <property type="protein sequence ID" value="XP_020901764.1"/>
    <property type="gene ID" value="LOC110240299"/>
</dbReference>
<dbReference type="RefSeq" id="XP_020901764.1">
    <property type="nucleotide sequence ID" value="XM_021046105.2"/>
</dbReference>
<dbReference type="GeneID" id="110240299"/>
<protein>
    <submittedName>
        <fullName evidence="1">Uncharacterized protein</fullName>
    </submittedName>
</protein>
<accession>A0A913XB40</accession>
<reference evidence="1" key="1">
    <citation type="submission" date="2022-11" db="UniProtKB">
        <authorList>
            <consortium name="EnsemblMetazoa"/>
        </authorList>
    </citation>
    <scope>IDENTIFICATION</scope>
</reference>
<evidence type="ECO:0000313" key="1">
    <source>
        <dbReference type="EnsemblMetazoa" id="XP_020901764.1"/>
    </source>
</evidence>
<dbReference type="AlphaFoldDB" id="A0A913XB40"/>
<dbReference type="PANTHER" id="PTHR36693">
    <property type="entry name" value="GH02722P"/>
    <property type="match status" value="1"/>
</dbReference>
<dbReference type="Pfam" id="PF16065">
    <property type="entry name" value="DUF4807"/>
    <property type="match status" value="1"/>
</dbReference>
<keyword evidence="2" id="KW-1185">Reference proteome</keyword>
<name>A0A913XB40_EXADI</name>
<sequence>MDSSNPNQSEVLPILSSFRDPLKPIEKAKRPIVRCGVFPRASSRNDAYLKGKTVCLWFQVDTILASILWTLLNKSDTFSLNFTLWLFSNWKREKKILGYSSCLCSFEHQEKYFRLLHSDVKSKSHRFLKLNIKFELLYGAFSIESDIKWCKRLQPLVIECMLLSDLMSWLSTLGGAYSSLGEQSPICSEKAGHISKHQLFIAGRLNNPVLVAQCQVFMAMSLVQRGHLKTAIKIIRKQYALASNGMHDQKLIASCKAVWNRIRYLKQSKVRLKNSNTSLNKRT</sequence>
<dbReference type="OMA" id="CSSIREP"/>
<proteinExistence type="predicted"/>
<dbReference type="OrthoDB" id="121932at2759"/>
<dbReference type="InterPro" id="IPR032072">
    <property type="entry name" value="DUF4807"/>
</dbReference>